<evidence type="ECO:0000259" key="4">
    <source>
        <dbReference type="Pfam" id="PF08386"/>
    </source>
</evidence>
<dbReference type="RefSeq" id="WP_344442174.1">
    <property type="nucleotide sequence ID" value="NZ_BAAALF010000046.1"/>
</dbReference>
<dbReference type="GO" id="GO:0016787">
    <property type="term" value="F:hydrolase activity"/>
    <property type="evidence" value="ECO:0007669"/>
    <property type="project" value="UniProtKB-KW"/>
</dbReference>
<feature type="region of interest" description="Disordered" evidence="3">
    <location>
        <begin position="30"/>
        <end position="71"/>
    </location>
</feature>
<name>A0ABN1W7Y6_9ACTN</name>
<organism evidence="5 6">
    <name type="scientific">Kitasatospora nipponensis</name>
    <dbReference type="NCBI Taxonomy" id="258049"/>
    <lineage>
        <taxon>Bacteria</taxon>
        <taxon>Bacillati</taxon>
        <taxon>Actinomycetota</taxon>
        <taxon>Actinomycetes</taxon>
        <taxon>Kitasatosporales</taxon>
        <taxon>Streptomycetaceae</taxon>
        <taxon>Kitasatospora</taxon>
    </lineage>
</organism>
<dbReference type="InterPro" id="IPR029058">
    <property type="entry name" value="AB_hydrolase_fold"/>
</dbReference>
<feature type="domain" description="Peptidase S33 tripeptidyl aminopeptidase-like C-terminal" evidence="4">
    <location>
        <begin position="450"/>
        <end position="539"/>
    </location>
</feature>
<evidence type="ECO:0000313" key="5">
    <source>
        <dbReference type="EMBL" id="GAA1238607.1"/>
    </source>
</evidence>
<feature type="compositionally biased region" description="Low complexity" evidence="3">
    <location>
        <begin position="30"/>
        <end position="66"/>
    </location>
</feature>
<dbReference type="PANTHER" id="PTHR43248">
    <property type="entry name" value="2-SUCCINYL-6-HYDROXY-2,4-CYCLOHEXADIENE-1-CARBOXYLATE SYNTHASE"/>
    <property type="match status" value="1"/>
</dbReference>
<evidence type="ECO:0000256" key="2">
    <source>
        <dbReference type="ARBA" id="ARBA00022801"/>
    </source>
</evidence>
<evidence type="ECO:0000256" key="3">
    <source>
        <dbReference type="SAM" id="MobiDB-lite"/>
    </source>
</evidence>
<evidence type="ECO:0000256" key="1">
    <source>
        <dbReference type="ARBA" id="ARBA00010088"/>
    </source>
</evidence>
<gene>
    <name evidence="5" type="ORF">GCM10009665_31040</name>
</gene>
<proteinExistence type="inferred from homology"/>
<dbReference type="Pfam" id="PF08386">
    <property type="entry name" value="Abhydrolase_4"/>
    <property type="match status" value="1"/>
</dbReference>
<dbReference type="InterPro" id="IPR051601">
    <property type="entry name" value="Serine_prot/Carboxylest_S33"/>
</dbReference>
<dbReference type="Gene3D" id="3.40.50.1820">
    <property type="entry name" value="alpha/beta hydrolase"/>
    <property type="match status" value="1"/>
</dbReference>
<dbReference type="SUPFAM" id="SSF53474">
    <property type="entry name" value="alpha/beta-Hydrolases"/>
    <property type="match status" value="1"/>
</dbReference>
<reference evidence="5 6" key="1">
    <citation type="journal article" date="2019" name="Int. J. Syst. Evol. Microbiol.">
        <title>The Global Catalogue of Microorganisms (GCM) 10K type strain sequencing project: providing services to taxonomists for standard genome sequencing and annotation.</title>
        <authorList>
            <consortium name="The Broad Institute Genomics Platform"/>
            <consortium name="The Broad Institute Genome Sequencing Center for Infectious Disease"/>
            <person name="Wu L."/>
            <person name="Ma J."/>
        </authorList>
    </citation>
    <scope>NUCLEOTIDE SEQUENCE [LARGE SCALE GENOMIC DNA]</scope>
    <source>
        <strain evidence="5 6">JCM 13004</strain>
    </source>
</reference>
<protein>
    <submittedName>
        <fullName evidence="5">Alpha/beta hydrolase</fullName>
    </submittedName>
</protein>
<dbReference type="PANTHER" id="PTHR43248:SF25">
    <property type="entry name" value="AB HYDROLASE-1 DOMAIN-CONTAINING PROTEIN-RELATED"/>
    <property type="match status" value="1"/>
</dbReference>
<accession>A0ABN1W7Y6</accession>
<dbReference type="EMBL" id="BAAALF010000046">
    <property type="protein sequence ID" value="GAA1238607.1"/>
    <property type="molecule type" value="Genomic_DNA"/>
</dbReference>
<dbReference type="Proteomes" id="UP001500037">
    <property type="component" value="Unassembled WGS sequence"/>
</dbReference>
<comment type="similarity">
    <text evidence="1">Belongs to the peptidase S33 family.</text>
</comment>
<sequence>MNIALAHLSRRILPAVLGVTVVAGCGGSGASPDPAMESAAPSAPSAAASHAPASPSAAVTPTAQPSGADDPALKPFYGQQVAWSACADDPMTKEVNESSFLCGTAHVPLDYAHPAGDTFDLALVKKPAAQSVQKLGSLFFNPGGPGGSGIDMVTGGAASQFKSLNDRYDLIGFDPRGVGRSSAVHCLDDAARDQLNALDHADGGTGKAFADACQAKSAKLLPFVGTVNAARDLDVLRAVVGDQKLNYLGFSYGTYLGGFYAEQFPDRTGRLVLDGVVDPTLSQLDAGIAQQVGFEGVFERFAADCVTHSGCSLGKDPGAAAKKAADFLDGLEAHPMTGTDGRKLTSAEGWTGTLDMLYGDAKSWEYLRDGLAWAMQGHKADYLLEFADDYNGRDGQGHYNNLADANVAINCADDGSPIPTDDQIQQALQQLHDKAPYLDRRVTAEDLKAQDCRAWPFHSAPPPHVIKAAGSAPILVVGSTGDDATPYAGAQKVAANLANATLLTRDGDGHTAYSKSACIKKDVDAFLIDGTMPPAGTHCPTDSAG</sequence>
<evidence type="ECO:0000313" key="6">
    <source>
        <dbReference type="Proteomes" id="UP001500037"/>
    </source>
</evidence>
<dbReference type="InterPro" id="IPR013595">
    <property type="entry name" value="Pept_S33_TAP-like_C"/>
</dbReference>
<keyword evidence="2 5" id="KW-0378">Hydrolase</keyword>
<comment type="caution">
    <text evidence="5">The sequence shown here is derived from an EMBL/GenBank/DDBJ whole genome shotgun (WGS) entry which is preliminary data.</text>
</comment>
<keyword evidence="6" id="KW-1185">Reference proteome</keyword>